<dbReference type="GO" id="GO:0005794">
    <property type="term" value="C:Golgi apparatus"/>
    <property type="evidence" value="ECO:0007669"/>
    <property type="project" value="InterPro"/>
</dbReference>
<keyword evidence="3" id="KW-0677">Repeat</keyword>
<sequence length="471" mass="53923">MGQTSAAQRQEIDVADLQEMYKKFVIECPSGSLHLHEFKQFFGIAASGEAAKYAESMFRAFDKNGDNTIDFLEYVAALNLVLRGKLEHKLKWSFKIYDKDGSGCVDKTELLEILKAIYNLKKSSKQDIDCELLTPDEVCDRIFQLVDENGDGLVSTMWRWYSGDESGPAHQGQDSQDRITNQSMADVAEQLAQTEQLVVHLKELIREKDNALHTKDQEFKSEKESFEAKISKLKLQHKAKVTSLNSQLEEMKKQLTPSESREMGSEVKKAEELVAQRLRGEEMDALLAEKDKKLSEKEAYIVELHMASVTDNTSRALHATSQDLSQVQLSQQSSTTPQDLELIVKNLTKKVEESEEKCSFLEEQNKSLLDQINTEKKQFDDKENMYKQNIQTFKDIILEKDSHFAEQIRIHEQELFKLASKSDASADLEQLLKVLKQKLHEKEEVLLGRTQVVDVLQKEVDARDNQIKVRN</sequence>
<evidence type="ECO:0000256" key="5">
    <source>
        <dbReference type="ARBA" id="ARBA00023288"/>
    </source>
</evidence>
<feature type="region of interest" description="Disordered" evidence="7">
    <location>
        <begin position="247"/>
        <end position="267"/>
    </location>
</feature>
<evidence type="ECO:0000313" key="10">
    <source>
        <dbReference type="Proteomes" id="UP000886611"/>
    </source>
</evidence>
<dbReference type="PROSITE" id="PS00018">
    <property type="entry name" value="EF_HAND_1"/>
    <property type="match status" value="2"/>
</dbReference>
<dbReference type="GO" id="GO:0001750">
    <property type="term" value="C:photoreceptor outer segment"/>
    <property type="evidence" value="ECO:0007669"/>
    <property type="project" value="UniProtKB-ARBA"/>
</dbReference>
<dbReference type="SMART" id="SM00054">
    <property type="entry name" value="EFh"/>
    <property type="match status" value="2"/>
</dbReference>
<organism evidence="9 10">
    <name type="scientific">Polypterus senegalus</name>
    <name type="common">Senegal bichir</name>
    <dbReference type="NCBI Taxonomy" id="55291"/>
    <lineage>
        <taxon>Eukaryota</taxon>
        <taxon>Metazoa</taxon>
        <taxon>Chordata</taxon>
        <taxon>Craniata</taxon>
        <taxon>Vertebrata</taxon>
        <taxon>Euteleostomi</taxon>
        <taxon>Actinopterygii</taxon>
        <taxon>Polypteriformes</taxon>
        <taxon>Polypteridae</taxon>
        <taxon>Polypterus</taxon>
    </lineage>
</organism>
<evidence type="ECO:0000256" key="6">
    <source>
        <dbReference type="SAM" id="Coils"/>
    </source>
</evidence>
<feature type="non-terminal residue" evidence="9">
    <location>
        <position position="1"/>
    </location>
</feature>
<evidence type="ECO:0000256" key="2">
    <source>
        <dbReference type="ARBA" id="ARBA00022723"/>
    </source>
</evidence>
<protein>
    <submittedName>
        <fullName evidence="9">GUC1B protein</fullName>
    </submittedName>
</protein>
<comment type="caution">
    <text evidence="9">The sequence shown here is derived from an EMBL/GenBank/DDBJ whole genome shotgun (WGS) entry which is preliminary data.</text>
</comment>
<keyword evidence="4" id="KW-0106">Calcium</keyword>
<dbReference type="InterPro" id="IPR002048">
    <property type="entry name" value="EF_hand_dom"/>
</dbReference>
<feature type="domain" description="EF-hand" evidence="8">
    <location>
        <begin position="85"/>
        <end position="120"/>
    </location>
</feature>
<dbReference type="InterPro" id="IPR011992">
    <property type="entry name" value="EF-hand-dom_pair"/>
</dbReference>
<keyword evidence="10" id="KW-1185">Reference proteome</keyword>
<reference evidence="9 10" key="1">
    <citation type="journal article" date="2021" name="Cell">
        <title>Tracing the genetic footprints of vertebrate landing in non-teleost ray-finned fishes.</title>
        <authorList>
            <person name="Bi X."/>
            <person name="Wang K."/>
            <person name="Yang L."/>
            <person name="Pan H."/>
            <person name="Jiang H."/>
            <person name="Wei Q."/>
            <person name="Fang M."/>
            <person name="Yu H."/>
            <person name="Zhu C."/>
            <person name="Cai Y."/>
            <person name="He Y."/>
            <person name="Gan X."/>
            <person name="Zeng H."/>
            <person name="Yu D."/>
            <person name="Zhu Y."/>
            <person name="Jiang H."/>
            <person name="Qiu Q."/>
            <person name="Yang H."/>
            <person name="Zhang Y.E."/>
            <person name="Wang W."/>
            <person name="Zhu M."/>
            <person name="He S."/>
            <person name="Zhang G."/>
        </authorList>
    </citation>
    <scope>NUCLEOTIDE SEQUENCE [LARGE SCALE GENOMIC DNA]</scope>
    <source>
        <strain evidence="9">Bchr_013</strain>
    </source>
</reference>
<dbReference type="FunFam" id="1.10.238.10:FF:000052">
    <property type="entry name" value="Guanylate cyclase activator 1A"/>
    <property type="match status" value="1"/>
</dbReference>
<feature type="coiled-coil region" evidence="6">
    <location>
        <begin position="418"/>
        <end position="445"/>
    </location>
</feature>
<feature type="domain" description="EF-hand" evidence="8">
    <location>
        <begin position="49"/>
        <end position="84"/>
    </location>
</feature>
<accession>A0A8X7X5U6</accession>
<feature type="compositionally biased region" description="Basic and acidic residues" evidence="7">
    <location>
        <begin position="249"/>
        <end position="267"/>
    </location>
</feature>
<feature type="non-terminal residue" evidence="9">
    <location>
        <position position="471"/>
    </location>
</feature>
<dbReference type="CDD" id="cd00051">
    <property type="entry name" value="EFh"/>
    <property type="match status" value="2"/>
</dbReference>
<gene>
    <name evidence="9" type="primary">Guca1b_0</name>
    <name evidence="9" type="ORF">GTO96_0000341</name>
</gene>
<dbReference type="Gene3D" id="1.10.238.10">
    <property type="entry name" value="EF-hand"/>
    <property type="match status" value="2"/>
</dbReference>
<evidence type="ECO:0000256" key="1">
    <source>
        <dbReference type="ARBA" id="ARBA00022707"/>
    </source>
</evidence>
<dbReference type="Pfam" id="PF13202">
    <property type="entry name" value="EF-hand_5"/>
    <property type="match status" value="1"/>
</dbReference>
<dbReference type="PANTHER" id="PTHR18887">
    <property type="entry name" value="GOLGI-ASSOCIATED PROTEIN GCP360-RELATED"/>
    <property type="match status" value="1"/>
</dbReference>
<name>A0A8X7X5U6_POLSE</name>
<keyword evidence="6" id="KW-0175">Coiled coil</keyword>
<dbReference type="EMBL" id="JAATIS010004040">
    <property type="protein sequence ID" value="KAG2462337.1"/>
    <property type="molecule type" value="Genomic_DNA"/>
</dbReference>
<dbReference type="InterPro" id="IPR026202">
    <property type="entry name" value="GOLGB1"/>
</dbReference>
<keyword evidence="5" id="KW-0449">Lipoprotein</keyword>
<dbReference type="GO" id="GO:0005509">
    <property type="term" value="F:calcium ion binding"/>
    <property type="evidence" value="ECO:0007669"/>
    <property type="project" value="InterPro"/>
</dbReference>
<keyword evidence="1" id="KW-0519">Myristate</keyword>
<evidence type="ECO:0000313" key="9">
    <source>
        <dbReference type="EMBL" id="KAG2462337.1"/>
    </source>
</evidence>
<dbReference type="SUPFAM" id="SSF47473">
    <property type="entry name" value="EF-hand"/>
    <property type="match status" value="1"/>
</dbReference>
<dbReference type="PRINTS" id="PR00450">
    <property type="entry name" value="RECOVERIN"/>
</dbReference>
<dbReference type="Pfam" id="PF13499">
    <property type="entry name" value="EF-hand_7"/>
    <property type="match status" value="1"/>
</dbReference>
<dbReference type="InterPro" id="IPR018247">
    <property type="entry name" value="EF_Hand_1_Ca_BS"/>
</dbReference>
<dbReference type="AlphaFoldDB" id="A0A8X7X5U6"/>
<evidence type="ECO:0000256" key="3">
    <source>
        <dbReference type="ARBA" id="ARBA00022737"/>
    </source>
</evidence>
<keyword evidence="2" id="KW-0479">Metal-binding</keyword>
<dbReference type="Proteomes" id="UP000886611">
    <property type="component" value="Unassembled WGS sequence"/>
</dbReference>
<evidence type="ECO:0000259" key="8">
    <source>
        <dbReference type="PROSITE" id="PS50222"/>
    </source>
</evidence>
<proteinExistence type="predicted"/>
<dbReference type="PANTHER" id="PTHR18887:SF4">
    <property type="entry name" value="GOLGIN SUBFAMILY B MEMBER 1-LIKE"/>
    <property type="match status" value="1"/>
</dbReference>
<evidence type="ECO:0000256" key="7">
    <source>
        <dbReference type="SAM" id="MobiDB-lite"/>
    </source>
</evidence>
<feature type="coiled-coil region" evidence="6">
    <location>
        <begin position="344"/>
        <end position="378"/>
    </location>
</feature>
<evidence type="ECO:0000256" key="4">
    <source>
        <dbReference type="ARBA" id="ARBA00022837"/>
    </source>
</evidence>
<dbReference type="PROSITE" id="PS50222">
    <property type="entry name" value="EF_HAND_2"/>
    <property type="match status" value="2"/>
</dbReference>